<feature type="domain" description="Pyridine nucleotide-disulphide oxidoreductase dimerisation" evidence="11">
    <location>
        <begin position="371"/>
        <end position="477"/>
    </location>
</feature>
<comment type="cofactor">
    <cofactor evidence="8">
        <name>FAD</name>
        <dbReference type="ChEBI" id="CHEBI:57692"/>
    </cofactor>
    <text evidence="8">Binds 1 FAD per subunit.</text>
</comment>
<sequence>MTYESILKPDGPFNDELESNVHPSQWQNPTPAGRYNLVVIGAGTAGLVTAAGAAGLGAKVALIERGLMGGDCLNVGCVPSKAIIAAARAAAAVCSAGEFGISATTDKIDFAAVMERMRRLRAKISPNDSARRFQELGVDVYFGQGRFVDSSTLEVDGQKLLFKRAVIATGARAAAPPIAGLDSVDYLTNESLFSLTELPRRLGIIGAGPIGCEMAQAFARLGSQVFLVEAEHGILPQEDRDAAEIVQQALVNDKVTLLCCGKKLEIKAEQGKPRLTVDSHAKSYDERLDQLLVAVGRKPNVEDLNLDAVGVDYNEKGVQVNDYLQTSNPRIYAAGDICSKYKFTHAADFMARIVIQNALFMGRAKQSKLTIPWCTYTSPEVAHVGMSEKDARAKGIEVDTFVQPLQDVDRAILESEEAGFAKVHVKRGTDKIVGATIVAQHAGELIAEITLAMTADVGLKKIGSTIHPYPTQTEAIRRLGDQYNKTRLTPLVKWLMETWLGWTR</sequence>
<dbReference type="NCBIfam" id="NF004991">
    <property type="entry name" value="PRK06370.1-3"/>
    <property type="match status" value="1"/>
</dbReference>
<feature type="disulfide bond" description="Redox-active" evidence="9">
    <location>
        <begin position="72"/>
        <end position="77"/>
    </location>
</feature>
<evidence type="ECO:0000256" key="9">
    <source>
        <dbReference type="PIRSR" id="PIRSR000350-4"/>
    </source>
</evidence>
<dbReference type="InterPro" id="IPR001100">
    <property type="entry name" value="Pyr_nuc-diS_OxRdtase"/>
</dbReference>
<keyword evidence="3 8" id="KW-0274">FAD</keyword>
<evidence type="ECO:0000256" key="4">
    <source>
        <dbReference type="ARBA" id="ARBA00022857"/>
    </source>
</evidence>
<evidence type="ECO:0000256" key="5">
    <source>
        <dbReference type="ARBA" id="ARBA00023002"/>
    </source>
</evidence>
<proteinExistence type="inferred from homology"/>
<evidence type="ECO:0000256" key="10">
    <source>
        <dbReference type="RuleBase" id="RU003691"/>
    </source>
</evidence>
<feature type="binding site" evidence="8">
    <location>
        <position position="229"/>
    </location>
    <ligand>
        <name>NAD(+)</name>
        <dbReference type="ChEBI" id="CHEBI:57540"/>
    </ligand>
</feature>
<evidence type="ECO:0000256" key="6">
    <source>
        <dbReference type="ARBA" id="ARBA00023157"/>
    </source>
</evidence>
<dbReference type="PIRSF" id="PIRSF000350">
    <property type="entry name" value="Mercury_reductase_MerA"/>
    <property type="match status" value="1"/>
</dbReference>
<dbReference type="KEGG" id="bgok:Pr1d_45870"/>
<evidence type="ECO:0000256" key="7">
    <source>
        <dbReference type="ARBA" id="ARBA00023284"/>
    </source>
</evidence>
<evidence type="ECO:0000259" key="12">
    <source>
        <dbReference type="Pfam" id="PF07992"/>
    </source>
</evidence>
<dbReference type="GO" id="GO:0016152">
    <property type="term" value="F:mercury (II) reductase (NADP+) activity"/>
    <property type="evidence" value="ECO:0007669"/>
    <property type="project" value="UniProtKB-EC"/>
</dbReference>
<dbReference type="InterPro" id="IPR036188">
    <property type="entry name" value="FAD/NAD-bd_sf"/>
</dbReference>
<dbReference type="Gene3D" id="3.30.390.30">
    <property type="match status" value="1"/>
</dbReference>
<dbReference type="InterPro" id="IPR023753">
    <property type="entry name" value="FAD/NAD-binding_dom"/>
</dbReference>
<dbReference type="Gene3D" id="3.50.50.60">
    <property type="entry name" value="FAD/NAD(P)-binding domain"/>
    <property type="match status" value="2"/>
</dbReference>
<dbReference type="SUPFAM" id="SSF55424">
    <property type="entry name" value="FAD/NAD-linked reductases, dimerisation (C-terminal) domain"/>
    <property type="match status" value="1"/>
</dbReference>
<dbReference type="SUPFAM" id="SSF51905">
    <property type="entry name" value="FAD/NAD(P)-binding domain"/>
    <property type="match status" value="1"/>
</dbReference>
<gene>
    <name evidence="13" type="primary">merA</name>
    <name evidence="13" type="ORF">Pr1d_45870</name>
</gene>
<name>A0A5B9QJM3_9BACT</name>
<evidence type="ECO:0000313" key="13">
    <source>
        <dbReference type="EMBL" id="QEG37246.1"/>
    </source>
</evidence>
<feature type="binding site" evidence="8">
    <location>
        <position position="296"/>
    </location>
    <ligand>
        <name>NAD(+)</name>
        <dbReference type="ChEBI" id="CHEBI:57540"/>
    </ligand>
</feature>
<keyword evidence="14" id="KW-1185">Reference proteome</keyword>
<keyword evidence="7 10" id="KW-0676">Redox-active center</keyword>
<dbReference type="InterPro" id="IPR012999">
    <property type="entry name" value="Pyr_OxRdtase_I_AS"/>
</dbReference>
<dbReference type="PANTHER" id="PTHR43014:SF2">
    <property type="entry name" value="MERCURIC REDUCTASE"/>
    <property type="match status" value="1"/>
</dbReference>
<evidence type="ECO:0000259" key="11">
    <source>
        <dbReference type="Pfam" id="PF02852"/>
    </source>
</evidence>
<dbReference type="GO" id="GO:0016668">
    <property type="term" value="F:oxidoreductase activity, acting on a sulfur group of donors, NAD(P) as acceptor"/>
    <property type="evidence" value="ECO:0007669"/>
    <property type="project" value="InterPro"/>
</dbReference>
<dbReference type="PANTHER" id="PTHR43014">
    <property type="entry name" value="MERCURIC REDUCTASE"/>
    <property type="match status" value="1"/>
</dbReference>
<keyword evidence="4" id="KW-0521">NADP</keyword>
<evidence type="ECO:0000313" key="14">
    <source>
        <dbReference type="Proteomes" id="UP000323917"/>
    </source>
</evidence>
<dbReference type="RefSeq" id="WP_148075505.1">
    <property type="nucleotide sequence ID" value="NZ_CP042913.1"/>
</dbReference>
<feature type="binding site" evidence="8">
    <location>
        <position position="145"/>
    </location>
    <ligand>
        <name>FAD</name>
        <dbReference type="ChEBI" id="CHEBI:57692"/>
    </ligand>
</feature>
<dbReference type="AlphaFoldDB" id="A0A5B9QJM3"/>
<dbReference type="FunFam" id="3.30.390.30:FF:000001">
    <property type="entry name" value="Dihydrolipoyl dehydrogenase"/>
    <property type="match status" value="1"/>
</dbReference>
<dbReference type="Pfam" id="PF07992">
    <property type="entry name" value="Pyr_redox_2"/>
    <property type="match status" value="1"/>
</dbReference>
<dbReference type="EMBL" id="CP042913">
    <property type="protein sequence ID" value="QEG37246.1"/>
    <property type="molecule type" value="Genomic_DNA"/>
</dbReference>
<dbReference type="Proteomes" id="UP000323917">
    <property type="component" value="Chromosome"/>
</dbReference>
<dbReference type="PROSITE" id="PS00076">
    <property type="entry name" value="PYRIDINE_REDOX_1"/>
    <property type="match status" value="1"/>
</dbReference>
<evidence type="ECO:0000256" key="1">
    <source>
        <dbReference type="ARBA" id="ARBA00007532"/>
    </source>
</evidence>
<feature type="domain" description="FAD/NAD(P)-binding" evidence="12">
    <location>
        <begin position="35"/>
        <end position="348"/>
    </location>
</feature>
<accession>A0A5B9QJM3</accession>
<protein>
    <submittedName>
        <fullName evidence="13">Mercuric reductase</fullName>
        <ecNumber evidence="13">1.16.1.1</ecNumber>
    </submittedName>
</protein>
<dbReference type="GO" id="GO:0003955">
    <property type="term" value="F:NAD(P)H dehydrogenase (quinone) activity"/>
    <property type="evidence" value="ECO:0007669"/>
    <property type="project" value="TreeGrafter"/>
</dbReference>
<dbReference type="FunFam" id="3.50.50.60:FF:000379">
    <property type="entry name" value="Mercuric reductase"/>
    <property type="match status" value="1"/>
</dbReference>
<dbReference type="Pfam" id="PF02852">
    <property type="entry name" value="Pyr_redox_dim"/>
    <property type="match status" value="1"/>
</dbReference>
<dbReference type="OrthoDB" id="230580at2"/>
<dbReference type="InterPro" id="IPR004099">
    <property type="entry name" value="Pyr_nucl-diS_OxRdtase_dimer"/>
</dbReference>
<dbReference type="EC" id="1.16.1.1" evidence="13"/>
<feature type="binding site" evidence="8">
    <location>
        <begin position="206"/>
        <end position="213"/>
    </location>
    <ligand>
        <name>NAD(+)</name>
        <dbReference type="ChEBI" id="CHEBI:57540"/>
    </ligand>
</feature>
<evidence type="ECO:0000256" key="8">
    <source>
        <dbReference type="PIRSR" id="PIRSR000350-3"/>
    </source>
</evidence>
<comment type="similarity">
    <text evidence="1 10">Belongs to the class-I pyridine nucleotide-disulfide oxidoreductase family.</text>
</comment>
<keyword evidence="6" id="KW-1015">Disulfide bond</keyword>
<evidence type="ECO:0000256" key="3">
    <source>
        <dbReference type="ARBA" id="ARBA00022827"/>
    </source>
</evidence>
<dbReference type="PRINTS" id="PR00411">
    <property type="entry name" value="PNDRDTASEI"/>
</dbReference>
<feature type="binding site" evidence="8">
    <location>
        <position position="81"/>
    </location>
    <ligand>
        <name>FAD</name>
        <dbReference type="ChEBI" id="CHEBI:57692"/>
    </ligand>
</feature>
<dbReference type="GO" id="GO:0050660">
    <property type="term" value="F:flavin adenine dinucleotide binding"/>
    <property type="evidence" value="ECO:0007669"/>
    <property type="project" value="TreeGrafter"/>
</dbReference>
<reference evidence="13 14" key="1">
    <citation type="submission" date="2019-08" db="EMBL/GenBank/DDBJ databases">
        <title>Deep-cultivation of Planctomycetes and their phenomic and genomic characterization uncovers novel biology.</title>
        <authorList>
            <person name="Wiegand S."/>
            <person name="Jogler M."/>
            <person name="Boedeker C."/>
            <person name="Pinto D."/>
            <person name="Vollmers J."/>
            <person name="Rivas-Marin E."/>
            <person name="Kohn T."/>
            <person name="Peeters S.H."/>
            <person name="Heuer A."/>
            <person name="Rast P."/>
            <person name="Oberbeckmann S."/>
            <person name="Bunk B."/>
            <person name="Jeske O."/>
            <person name="Meyerdierks A."/>
            <person name="Storesund J.E."/>
            <person name="Kallscheuer N."/>
            <person name="Luecker S."/>
            <person name="Lage O.M."/>
            <person name="Pohl T."/>
            <person name="Merkel B.J."/>
            <person name="Hornburger P."/>
            <person name="Mueller R.-W."/>
            <person name="Bruemmer F."/>
            <person name="Labrenz M."/>
            <person name="Spormann A.M."/>
            <person name="Op den Camp H."/>
            <person name="Overmann J."/>
            <person name="Amann R."/>
            <person name="Jetten M.S.M."/>
            <person name="Mascher T."/>
            <person name="Medema M.H."/>
            <person name="Devos D.P."/>
            <person name="Kaster A.-K."/>
            <person name="Ovreas L."/>
            <person name="Rohde M."/>
            <person name="Galperin M.Y."/>
            <person name="Jogler C."/>
        </authorList>
    </citation>
    <scope>NUCLEOTIDE SEQUENCE [LARGE SCALE GENOMIC DNA]</scope>
    <source>
        <strain evidence="13 14">Pr1d</strain>
    </source>
</reference>
<dbReference type="PRINTS" id="PR00368">
    <property type="entry name" value="FADPNR"/>
</dbReference>
<organism evidence="13 14">
    <name type="scientific">Bythopirellula goksoeyrii</name>
    <dbReference type="NCBI Taxonomy" id="1400387"/>
    <lineage>
        <taxon>Bacteria</taxon>
        <taxon>Pseudomonadati</taxon>
        <taxon>Planctomycetota</taxon>
        <taxon>Planctomycetia</taxon>
        <taxon>Pirellulales</taxon>
        <taxon>Lacipirellulaceae</taxon>
        <taxon>Bythopirellula</taxon>
    </lineage>
</organism>
<dbReference type="InterPro" id="IPR016156">
    <property type="entry name" value="FAD/NAD-linked_Rdtase_dimer_sf"/>
</dbReference>
<feature type="binding site" evidence="8">
    <location>
        <position position="336"/>
    </location>
    <ligand>
        <name>FAD</name>
        <dbReference type="ChEBI" id="CHEBI:57692"/>
    </ligand>
</feature>
<keyword evidence="2 10" id="KW-0285">Flavoprotein</keyword>
<evidence type="ECO:0000256" key="2">
    <source>
        <dbReference type="ARBA" id="ARBA00022630"/>
    </source>
</evidence>
<keyword evidence="8" id="KW-0547">Nucleotide-binding</keyword>
<keyword evidence="5 10" id="KW-0560">Oxidoreductase</keyword>
<keyword evidence="8" id="KW-0520">NAD</keyword>